<dbReference type="Gene3D" id="2.60.120.430">
    <property type="entry name" value="Galactose-binding lectin"/>
    <property type="match status" value="1"/>
</dbReference>
<gene>
    <name evidence="2" type="ORF">Vbra_23297</name>
</gene>
<dbReference type="AlphaFoldDB" id="A0A0G4E9I9"/>
<dbReference type="InterPro" id="IPR018712">
    <property type="entry name" value="Tle1-like_cat"/>
</dbReference>
<dbReference type="PANTHER" id="PTHR33840:SF1">
    <property type="entry name" value="TLE1 PHOSPHOLIPASE DOMAIN-CONTAINING PROTEIN"/>
    <property type="match status" value="1"/>
</dbReference>
<dbReference type="Pfam" id="PF09994">
    <property type="entry name" value="T6SS_Tle1-like_cat"/>
    <property type="match status" value="2"/>
</dbReference>
<dbReference type="VEuPathDB" id="CryptoDB:Vbra_23297"/>
<evidence type="ECO:0000313" key="3">
    <source>
        <dbReference type="Proteomes" id="UP000041254"/>
    </source>
</evidence>
<evidence type="ECO:0000313" key="2">
    <source>
        <dbReference type="EMBL" id="CEL92053.1"/>
    </source>
</evidence>
<dbReference type="SUPFAM" id="SSF53474">
    <property type="entry name" value="alpha/beta-Hydrolases"/>
    <property type="match status" value="1"/>
</dbReference>
<dbReference type="InParanoid" id="A0A0G4E9I9"/>
<organism evidence="2 3">
    <name type="scientific">Vitrella brassicaformis (strain CCMP3155)</name>
    <dbReference type="NCBI Taxonomy" id="1169540"/>
    <lineage>
        <taxon>Eukaryota</taxon>
        <taxon>Sar</taxon>
        <taxon>Alveolata</taxon>
        <taxon>Colpodellida</taxon>
        <taxon>Vitrellaceae</taxon>
        <taxon>Vitrella</taxon>
    </lineage>
</organism>
<protein>
    <recommendedName>
        <fullName evidence="1">T6SS Phospholipase effector Tle1-like catalytic domain-containing protein</fullName>
    </recommendedName>
</protein>
<dbReference type="PANTHER" id="PTHR33840">
    <property type="match status" value="1"/>
</dbReference>
<name>A0A0G4E9I9_VITBC</name>
<sequence length="528" mass="59029">MAGRFHLAAMSAAAASRHAFRPVKPKNLIFCFDGTCSDPEDAVQERTSSGGLRDASITNVLKLHLLFGGDLNNGNKHKLDQQSLYYPGVGTYGHVLNRIFNAGFALTDVGRIIKTGLKDLQTYYKDGDKIFVVGYSRGAAIARRFCSVMSKEIKPEARAEVELLICFDTVASIGMPDLNVERRPASDVVFENRVIASNIKQALHCVSLDEKRKAFQPTLMNTEERVTEVWFAGSHGDVGGGYRRDGLSDNVLRFVLAELKRRETGVVTIAPTAVKYDEISAVDDEIEIELDDLIVEANKFGISHEQSRIWPISKFTLHDRRAVKIKNDQITNDPPVIHHTVAERIYGDDDYRPQSLKKVCHDILYPDGTTVTFDNLAHHIRIGMHPLKPLNLGETRTLPVYAHQFYNRTGLVLEAGKTYAFEAKPGQTWQDGGIKCGAGGWDRNHPDVKWITDIGVRVMEPFRRVPGANWFCLIGAVGDHDKELFTIGTDRVTHIPSKSDEFCPFANDLKRMYANNDGFIEVNVTRLT</sequence>
<feature type="domain" description="T6SS Phospholipase effector Tle1-like catalytic" evidence="1">
    <location>
        <begin position="26"/>
        <end position="150"/>
    </location>
</feature>
<accession>A0A0G4E9I9</accession>
<dbReference type="EMBL" id="CDMY01000041">
    <property type="protein sequence ID" value="CEL92053.1"/>
    <property type="molecule type" value="Genomic_DNA"/>
</dbReference>
<proteinExistence type="predicted"/>
<reference evidence="2 3" key="1">
    <citation type="submission" date="2014-11" db="EMBL/GenBank/DDBJ databases">
        <authorList>
            <person name="Zhu J."/>
            <person name="Qi W."/>
            <person name="Song R."/>
        </authorList>
    </citation>
    <scope>NUCLEOTIDE SEQUENCE [LARGE SCALE GENOMIC DNA]</scope>
</reference>
<dbReference type="OrthoDB" id="538223at2759"/>
<dbReference type="InterPro" id="IPR029058">
    <property type="entry name" value="AB_hydrolase_fold"/>
</dbReference>
<dbReference type="Proteomes" id="UP000041254">
    <property type="component" value="Unassembled WGS sequence"/>
</dbReference>
<feature type="domain" description="T6SS Phospholipase effector Tle1-like catalytic" evidence="1">
    <location>
        <begin position="153"/>
        <end position="257"/>
    </location>
</feature>
<keyword evidence="3" id="KW-1185">Reference proteome</keyword>
<evidence type="ECO:0000259" key="1">
    <source>
        <dbReference type="Pfam" id="PF09994"/>
    </source>
</evidence>